<dbReference type="SUPFAM" id="SSF56300">
    <property type="entry name" value="Metallo-dependent phosphatases"/>
    <property type="match status" value="1"/>
</dbReference>
<evidence type="ECO:0000259" key="5">
    <source>
        <dbReference type="Pfam" id="PF00149"/>
    </source>
</evidence>
<dbReference type="GO" id="GO:0016787">
    <property type="term" value="F:hydrolase activity"/>
    <property type="evidence" value="ECO:0007669"/>
    <property type="project" value="UniProtKB-KW"/>
</dbReference>
<dbReference type="Gene3D" id="3.60.21.10">
    <property type="match status" value="1"/>
</dbReference>
<evidence type="ECO:0000256" key="3">
    <source>
        <dbReference type="ARBA" id="ARBA00023004"/>
    </source>
</evidence>
<dbReference type="Pfam" id="PF00149">
    <property type="entry name" value="Metallophos"/>
    <property type="match status" value="1"/>
</dbReference>
<dbReference type="GO" id="GO:0046872">
    <property type="term" value="F:metal ion binding"/>
    <property type="evidence" value="ECO:0007669"/>
    <property type="project" value="UniProtKB-KW"/>
</dbReference>
<keyword evidence="2" id="KW-0378">Hydrolase</keyword>
<dbReference type="InterPro" id="IPR050884">
    <property type="entry name" value="CNP_phosphodiesterase-III"/>
</dbReference>
<dbReference type="AlphaFoldDB" id="A0A1I6G121"/>
<feature type="domain" description="Calcineurin-like phosphoesterase" evidence="5">
    <location>
        <begin position="46"/>
        <end position="241"/>
    </location>
</feature>
<evidence type="ECO:0000256" key="2">
    <source>
        <dbReference type="ARBA" id="ARBA00022801"/>
    </source>
</evidence>
<keyword evidence="7" id="KW-1185">Reference proteome</keyword>
<keyword evidence="1" id="KW-0479">Metal-binding</keyword>
<dbReference type="EMBL" id="FOYS01000001">
    <property type="protein sequence ID" value="SFR35889.1"/>
    <property type="molecule type" value="Genomic_DNA"/>
</dbReference>
<evidence type="ECO:0000313" key="7">
    <source>
        <dbReference type="Proteomes" id="UP000243250"/>
    </source>
</evidence>
<protein>
    <submittedName>
        <fullName evidence="6">Calcineurin-like phosphoesterase</fullName>
    </submittedName>
</protein>
<keyword evidence="3" id="KW-0408">Iron</keyword>
<dbReference type="PANTHER" id="PTHR42988:SF2">
    <property type="entry name" value="CYCLIC NUCLEOTIDE PHOSPHODIESTERASE CBUA0032-RELATED"/>
    <property type="match status" value="1"/>
</dbReference>
<dbReference type="OrthoDB" id="7513at2157"/>
<dbReference type="Proteomes" id="UP000243250">
    <property type="component" value="Unassembled WGS sequence"/>
</dbReference>
<dbReference type="RefSeq" id="WP_089876751.1">
    <property type="nucleotide sequence ID" value="NZ_FOYS01000001.1"/>
</dbReference>
<dbReference type="InterPro" id="IPR029052">
    <property type="entry name" value="Metallo-depent_PP-like"/>
</dbReference>
<organism evidence="6 7">
    <name type="scientific">Halogeometricum limi</name>
    <dbReference type="NCBI Taxonomy" id="555875"/>
    <lineage>
        <taxon>Archaea</taxon>
        <taxon>Methanobacteriati</taxon>
        <taxon>Methanobacteriota</taxon>
        <taxon>Stenosarchaea group</taxon>
        <taxon>Halobacteria</taxon>
        <taxon>Halobacteriales</taxon>
        <taxon>Haloferacaceae</taxon>
        <taxon>Halogeometricum</taxon>
    </lineage>
</organism>
<evidence type="ECO:0000256" key="1">
    <source>
        <dbReference type="ARBA" id="ARBA00022723"/>
    </source>
</evidence>
<gene>
    <name evidence="6" type="ORF">SAMN04488124_0693</name>
</gene>
<comment type="similarity">
    <text evidence="4">Belongs to the cyclic nucleotide phosphodiesterase class-III family.</text>
</comment>
<accession>A0A1I6G121</accession>
<proteinExistence type="inferred from homology"/>
<name>A0A1I6G121_9EURY</name>
<evidence type="ECO:0000256" key="4">
    <source>
        <dbReference type="ARBA" id="ARBA00025742"/>
    </source>
</evidence>
<reference evidence="7" key="1">
    <citation type="submission" date="2016-10" db="EMBL/GenBank/DDBJ databases">
        <authorList>
            <person name="Varghese N."/>
            <person name="Submissions S."/>
        </authorList>
    </citation>
    <scope>NUCLEOTIDE SEQUENCE [LARGE SCALE GENOMIC DNA]</scope>
    <source>
        <strain evidence="7">CGMCC 1.8711</strain>
    </source>
</reference>
<dbReference type="InterPro" id="IPR004843">
    <property type="entry name" value="Calcineurin-like_PHP"/>
</dbReference>
<evidence type="ECO:0000313" key="6">
    <source>
        <dbReference type="EMBL" id="SFR35889.1"/>
    </source>
</evidence>
<dbReference type="STRING" id="555875.SAMN04488124_0693"/>
<dbReference type="PANTHER" id="PTHR42988">
    <property type="entry name" value="PHOSPHOHYDROLASE"/>
    <property type="match status" value="1"/>
</dbReference>
<sequence>MGVEEFADRPLYTGDDSASETTYRTLTAGDAPFARFERPRAASPTTVAVVSDPHVSVDERGSWKLYHRTQRRLREAVSDVEAQGADALVVAGDLSKDGERRNLRWVQSVLDSAGVPVLCIPGNHDVKERSVAHFERRFTDDGFPVHLSLDGPDVVGLNSAMALDADGEREAVVSADQLAWLEETLPETTDPIVVSHHNLPGLADHIGGDGWAPHPPLANADELTDVLSRHDVPLHLSGHVHLAALVRYRGVRGLVAPALSSFPQSYLLLEIDEMGTTVHCRTTATESGLEEAYDHSLSHSARSETIAGLTAEQLTRLPLVDERTDETGEIPPIHRP</sequence>